<evidence type="ECO:0000256" key="4">
    <source>
        <dbReference type="SAM" id="SignalP"/>
    </source>
</evidence>
<organism evidence="5 6">
    <name type="scientific">Gloeobacter morelensis MG652769</name>
    <dbReference type="NCBI Taxonomy" id="2781736"/>
    <lineage>
        <taxon>Bacteria</taxon>
        <taxon>Bacillati</taxon>
        <taxon>Cyanobacteriota</taxon>
        <taxon>Cyanophyceae</taxon>
        <taxon>Gloeobacterales</taxon>
        <taxon>Gloeobacteraceae</taxon>
        <taxon>Gloeobacter</taxon>
        <taxon>Gloeobacter morelensis</taxon>
    </lineage>
</organism>
<name>A0ABY3PKB0_9CYAN</name>
<dbReference type="InterPro" id="IPR050682">
    <property type="entry name" value="ModA/WtpA"/>
</dbReference>
<comment type="similarity">
    <text evidence="1">Belongs to the bacterial solute-binding protein ModA family.</text>
</comment>
<dbReference type="InterPro" id="IPR005950">
    <property type="entry name" value="ModA"/>
</dbReference>
<dbReference type="RefSeq" id="WP_230841035.1">
    <property type="nucleotide sequence ID" value="NZ_CP063845.1"/>
</dbReference>
<evidence type="ECO:0000313" key="5">
    <source>
        <dbReference type="EMBL" id="UFP93978.1"/>
    </source>
</evidence>
<proteinExistence type="inferred from homology"/>
<dbReference type="NCBIfam" id="TIGR01256">
    <property type="entry name" value="modA"/>
    <property type="match status" value="1"/>
</dbReference>
<dbReference type="Pfam" id="PF13531">
    <property type="entry name" value="SBP_bac_11"/>
    <property type="match status" value="1"/>
</dbReference>
<feature type="signal peptide" evidence="4">
    <location>
        <begin position="1"/>
        <end position="25"/>
    </location>
</feature>
<evidence type="ECO:0000313" key="6">
    <source>
        <dbReference type="Proteomes" id="UP001054846"/>
    </source>
</evidence>
<dbReference type="PANTHER" id="PTHR30632">
    <property type="entry name" value="MOLYBDATE-BINDING PERIPLASMIC PROTEIN"/>
    <property type="match status" value="1"/>
</dbReference>
<accession>A0ABY3PKB0</accession>
<dbReference type="PIRSF" id="PIRSF004846">
    <property type="entry name" value="ModA"/>
    <property type="match status" value="1"/>
</dbReference>
<protein>
    <submittedName>
        <fullName evidence="5">Molybdate ABC transporter substrate-binding protein</fullName>
    </submittedName>
</protein>
<sequence>MHFRPRVGFVSLALACWGLGAAAQAAELTVSAAISLKAAFGEIAVQFEKGHPGDNIHFNFAASGELSQQIERGAPVDVFASAALKQMNDLGKKGLLLAGTNQPFARNRLVVVVPKGQAKVTSFEQLSQLSRLTIGNPKTVPAGQYAAEALTRAGIYDTLLASQKIVFSENVRQALAYIEDGNVDAGIVYVTDARTSQKVSVGFAVPANYSEPVIYPIAVVQDSKQPNLARAFVTFVLSARGQEILQSKGFLGASKK</sequence>
<keyword evidence="6" id="KW-1185">Reference proteome</keyword>
<keyword evidence="2" id="KW-0479">Metal-binding</keyword>
<reference evidence="5 6" key="1">
    <citation type="journal article" date="2021" name="Genome Biol. Evol.">
        <title>Complete Genome Sequencing of a Novel Gloeobacter Species from a Waterfall Cave in Mexico.</title>
        <authorList>
            <person name="Saw J.H."/>
            <person name="Cardona T."/>
            <person name="Montejano G."/>
        </authorList>
    </citation>
    <scope>NUCLEOTIDE SEQUENCE [LARGE SCALE GENOMIC DNA]</scope>
    <source>
        <strain evidence="5">MG652769</strain>
    </source>
</reference>
<gene>
    <name evidence="5" type="primary">modA</name>
    <name evidence="5" type="ORF">ISF26_19770</name>
</gene>
<dbReference type="Gene3D" id="3.40.190.10">
    <property type="entry name" value="Periplasmic binding protein-like II"/>
    <property type="match status" value="2"/>
</dbReference>
<dbReference type="EMBL" id="CP063845">
    <property type="protein sequence ID" value="UFP93978.1"/>
    <property type="molecule type" value="Genomic_DNA"/>
</dbReference>
<dbReference type="Proteomes" id="UP001054846">
    <property type="component" value="Chromosome"/>
</dbReference>
<evidence type="ECO:0000256" key="3">
    <source>
        <dbReference type="ARBA" id="ARBA00022729"/>
    </source>
</evidence>
<dbReference type="SUPFAM" id="SSF53850">
    <property type="entry name" value="Periplasmic binding protein-like II"/>
    <property type="match status" value="1"/>
</dbReference>
<evidence type="ECO:0000256" key="1">
    <source>
        <dbReference type="ARBA" id="ARBA00009175"/>
    </source>
</evidence>
<evidence type="ECO:0000256" key="2">
    <source>
        <dbReference type="ARBA" id="ARBA00022723"/>
    </source>
</evidence>
<dbReference type="PANTHER" id="PTHR30632:SF0">
    <property type="entry name" value="SULFATE-BINDING PROTEIN"/>
    <property type="match status" value="1"/>
</dbReference>
<feature type="chain" id="PRO_5047232899" evidence="4">
    <location>
        <begin position="26"/>
        <end position="256"/>
    </location>
</feature>
<keyword evidence="3 4" id="KW-0732">Signal</keyword>